<reference evidence="3" key="1">
    <citation type="submission" date="2013-03" db="EMBL/GenBank/DDBJ databases">
        <title>The Genome Sequence of Anopheles dirus WRAIR2.</title>
        <authorList>
            <consortium name="The Broad Institute Genomics Platform"/>
            <person name="Neafsey D.E."/>
            <person name="Walton C."/>
            <person name="Walker B."/>
            <person name="Young S.K."/>
            <person name="Zeng Q."/>
            <person name="Gargeya S."/>
            <person name="Fitzgerald M."/>
            <person name="Haas B."/>
            <person name="Abouelleil A."/>
            <person name="Allen A.W."/>
            <person name="Alvarado L."/>
            <person name="Arachchi H.M."/>
            <person name="Berlin A.M."/>
            <person name="Chapman S.B."/>
            <person name="Gainer-Dewar J."/>
            <person name="Goldberg J."/>
            <person name="Griggs A."/>
            <person name="Gujja S."/>
            <person name="Hansen M."/>
            <person name="Howarth C."/>
            <person name="Imamovic A."/>
            <person name="Ireland A."/>
            <person name="Larimer J."/>
            <person name="McCowan C."/>
            <person name="Murphy C."/>
            <person name="Pearson M."/>
            <person name="Poon T.W."/>
            <person name="Priest M."/>
            <person name="Roberts A."/>
            <person name="Saif S."/>
            <person name="Shea T."/>
            <person name="Sisk P."/>
            <person name="Sykes S."/>
            <person name="Wortman J."/>
            <person name="Nusbaum C."/>
            <person name="Birren B."/>
        </authorList>
    </citation>
    <scope>NUCLEOTIDE SEQUENCE [LARGE SCALE GENOMIC DNA]</scope>
    <source>
        <strain evidence="3">WRAIR2</strain>
    </source>
</reference>
<dbReference type="EnsemblMetazoa" id="ADIR004667-RA">
    <property type="protein sequence ID" value="ADIR004667-PA"/>
    <property type="gene ID" value="ADIR004667"/>
</dbReference>
<dbReference type="VEuPathDB" id="VectorBase:ADIR004667"/>
<name>A0A182NAJ1_9DIPT</name>
<evidence type="ECO:0000313" key="3">
    <source>
        <dbReference type="Proteomes" id="UP000075884"/>
    </source>
</evidence>
<dbReference type="Proteomes" id="UP000075884">
    <property type="component" value="Unassembled WGS sequence"/>
</dbReference>
<feature type="region of interest" description="Disordered" evidence="1">
    <location>
        <begin position="1"/>
        <end position="52"/>
    </location>
</feature>
<protein>
    <submittedName>
        <fullName evidence="2">Uncharacterized protein</fullName>
    </submittedName>
</protein>
<proteinExistence type="predicted"/>
<accession>A0A182NAJ1</accession>
<sequence>MDNLRNLFGQVSAMTSMKPSTTSPSTTGGSAGGGSRAGSVGGGAGGGAMRSHKTADRDSYYYIIYRLVVGTEMR</sequence>
<reference evidence="2" key="2">
    <citation type="submission" date="2020-05" db="UniProtKB">
        <authorList>
            <consortium name="EnsemblMetazoa"/>
        </authorList>
    </citation>
    <scope>IDENTIFICATION</scope>
    <source>
        <strain evidence="2">WRAIR2</strain>
    </source>
</reference>
<feature type="compositionally biased region" description="Gly residues" evidence="1">
    <location>
        <begin position="29"/>
        <end position="48"/>
    </location>
</feature>
<organism evidence="2 3">
    <name type="scientific">Anopheles dirus</name>
    <dbReference type="NCBI Taxonomy" id="7168"/>
    <lineage>
        <taxon>Eukaryota</taxon>
        <taxon>Metazoa</taxon>
        <taxon>Ecdysozoa</taxon>
        <taxon>Arthropoda</taxon>
        <taxon>Hexapoda</taxon>
        <taxon>Insecta</taxon>
        <taxon>Pterygota</taxon>
        <taxon>Neoptera</taxon>
        <taxon>Endopterygota</taxon>
        <taxon>Diptera</taxon>
        <taxon>Nematocera</taxon>
        <taxon>Culicoidea</taxon>
        <taxon>Culicidae</taxon>
        <taxon>Anophelinae</taxon>
        <taxon>Anopheles</taxon>
    </lineage>
</organism>
<evidence type="ECO:0000313" key="2">
    <source>
        <dbReference type="EnsemblMetazoa" id="ADIR004667-PA"/>
    </source>
</evidence>
<evidence type="ECO:0000256" key="1">
    <source>
        <dbReference type="SAM" id="MobiDB-lite"/>
    </source>
</evidence>
<keyword evidence="3" id="KW-1185">Reference proteome</keyword>
<dbReference type="AlphaFoldDB" id="A0A182NAJ1"/>
<feature type="compositionally biased region" description="Low complexity" evidence="1">
    <location>
        <begin position="12"/>
        <end position="28"/>
    </location>
</feature>